<dbReference type="OrthoDB" id="6509908at2759"/>
<keyword evidence="2" id="KW-0812">Transmembrane</keyword>
<dbReference type="HOGENOM" id="CLU_1778830_0_0_1"/>
<gene>
    <name evidence="3" type="ORF">M407DRAFT_172644</name>
</gene>
<accession>A0A0C3QPB0</accession>
<reference evidence="3 4" key="1">
    <citation type="submission" date="2014-04" db="EMBL/GenBank/DDBJ databases">
        <authorList>
            <consortium name="DOE Joint Genome Institute"/>
            <person name="Kuo A."/>
            <person name="Girlanda M."/>
            <person name="Perotto S."/>
            <person name="Kohler A."/>
            <person name="Nagy L.G."/>
            <person name="Floudas D."/>
            <person name="Copeland A."/>
            <person name="Barry K.W."/>
            <person name="Cichocki N."/>
            <person name="Veneault-Fourrey C."/>
            <person name="LaButti K."/>
            <person name="Lindquist E.A."/>
            <person name="Lipzen A."/>
            <person name="Lundell T."/>
            <person name="Morin E."/>
            <person name="Murat C."/>
            <person name="Sun H."/>
            <person name="Tunlid A."/>
            <person name="Henrissat B."/>
            <person name="Grigoriev I.V."/>
            <person name="Hibbett D.S."/>
            <person name="Martin F."/>
            <person name="Nordberg H.P."/>
            <person name="Cantor M.N."/>
            <person name="Hua S.X."/>
        </authorList>
    </citation>
    <scope>NUCLEOTIDE SEQUENCE [LARGE SCALE GENOMIC DNA]</scope>
    <source>
        <strain evidence="3 4">MUT 4182</strain>
    </source>
</reference>
<keyword evidence="2" id="KW-1133">Transmembrane helix</keyword>
<organism evidence="3 4">
    <name type="scientific">Tulasnella calospora MUT 4182</name>
    <dbReference type="NCBI Taxonomy" id="1051891"/>
    <lineage>
        <taxon>Eukaryota</taxon>
        <taxon>Fungi</taxon>
        <taxon>Dikarya</taxon>
        <taxon>Basidiomycota</taxon>
        <taxon>Agaricomycotina</taxon>
        <taxon>Agaricomycetes</taxon>
        <taxon>Cantharellales</taxon>
        <taxon>Tulasnellaceae</taxon>
        <taxon>Tulasnella</taxon>
    </lineage>
</organism>
<proteinExistence type="predicted"/>
<dbReference type="AlphaFoldDB" id="A0A0C3QPB0"/>
<keyword evidence="2" id="KW-0472">Membrane</keyword>
<dbReference type="InterPro" id="IPR036259">
    <property type="entry name" value="MFS_trans_sf"/>
</dbReference>
<evidence type="ECO:0000313" key="4">
    <source>
        <dbReference type="Proteomes" id="UP000054248"/>
    </source>
</evidence>
<feature type="transmembrane region" description="Helical" evidence="2">
    <location>
        <begin position="84"/>
        <end position="112"/>
    </location>
</feature>
<keyword evidence="4" id="KW-1185">Reference proteome</keyword>
<feature type="transmembrane region" description="Helical" evidence="2">
    <location>
        <begin position="124"/>
        <end position="145"/>
    </location>
</feature>
<reference evidence="4" key="2">
    <citation type="submission" date="2015-01" db="EMBL/GenBank/DDBJ databases">
        <title>Evolutionary Origins and Diversification of the Mycorrhizal Mutualists.</title>
        <authorList>
            <consortium name="DOE Joint Genome Institute"/>
            <consortium name="Mycorrhizal Genomics Consortium"/>
            <person name="Kohler A."/>
            <person name="Kuo A."/>
            <person name="Nagy L.G."/>
            <person name="Floudas D."/>
            <person name="Copeland A."/>
            <person name="Barry K.W."/>
            <person name="Cichocki N."/>
            <person name="Veneault-Fourrey C."/>
            <person name="LaButti K."/>
            <person name="Lindquist E.A."/>
            <person name="Lipzen A."/>
            <person name="Lundell T."/>
            <person name="Morin E."/>
            <person name="Murat C."/>
            <person name="Riley R."/>
            <person name="Ohm R."/>
            <person name="Sun H."/>
            <person name="Tunlid A."/>
            <person name="Henrissat B."/>
            <person name="Grigoriev I.V."/>
            <person name="Hibbett D.S."/>
            <person name="Martin F."/>
        </authorList>
    </citation>
    <scope>NUCLEOTIDE SEQUENCE [LARGE SCALE GENOMIC DNA]</scope>
    <source>
        <strain evidence="4">MUT 4182</strain>
    </source>
</reference>
<evidence type="ECO:0000313" key="3">
    <source>
        <dbReference type="EMBL" id="KIO29124.1"/>
    </source>
</evidence>
<name>A0A0C3QPB0_9AGAM</name>
<feature type="region of interest" description="Disordered" evidence="1">
    <location>
        <begin position="1"/>
        <end position="77"/>
    </location>
</feature>
<dbReference type="EMBL" id="KN822986">
    <property type="protein sequence ID" value="KIO29124.1"/>
    <property type="molecule type" value="Genomic_DNA"/>
</dbReference>
<dbReference type="SUPFAM" id="SSF103473">
    <property type="entry name" value="MFS general substrate transporter"/>
    <property type="match status" value="1"/>
</dbReference>
<sequence>MAESSTYPPPSPTIQSTRVQSMAEGDESNSKIDLEIGNDAETVNAADVLDEKAPKEEPSPHDTPGKSESGVASIGPPPDGGMRAWLAVAGVSFAGFCTFGFANAFGVFQAYYTRTIPGVTQFSIAWIGSLQYSLIFLPVGLSIAYH</sequence>
<feature type="compositionally biased region" description="Basic and acidic residues" evidence="1">
    <location>
        <begin position="49"/>
        <end position="65"/>
    </location>
</feature>
<evidence type="ECO:0000256" key="2">
    <source>
        <dbReference type="SAM" id="Phobius"/>
    </source>
</evidence>
<evidence type="ECO:0008006" key="5">
    <source>
        <dbReference type="Google" id="ProtNLM"/>
    </source>
</evidence>
<dbReference type="Proteomes" id="UP000054248">
    <property type="component" value="Unassembled WGS sequence"/>
</dbReference>
<protein>
    <recommendedName>
        <fullName evidence="5">Major facilitator superfamily (MFS) profile domain-containing protein</fullName>
    </recommendedName>
</protein>
<evidence type="ECO:0000256" key="1">
    <source>
        <dbReference type="SAM" id="MobiDB-lite"/>
    </source>
</evidence>